<sequence>MTIITEFRLQSSDLPLVSIPATLPPDEIMCSHSLCLEPDAQVFLVEIDAALDVSEAQLAELEEVTTVTPFGERNDTTVYKLTVELDDSISPAFDPERFEGAKMKSTTITADGWHETKFFKDYETFHEFHTTFENSGVSLELISITPDETESDNTAEDLLTDRQREALNLAISRGYYESPRQVMADELAEELGISQPALSGLLRRGERQLLTSSLSGREYLNTLSR</sequence>
<dbReference type="RefSeq" id="WP_006827313.1">
    <property type="nucleotide sequence ID" value="NZ_AOIL01000062.1"/>
</dbReference>
<keyword evidence="5" id="KW-1185">Reference proteome</keyword>
<dbReference type="PATRIC" id="fig|1230458.4.peg.3728"/>
<dbReference type="EMBL" id="AOIL01000062">
    <property type="protein sequence ID" value="ELY86238.1"/>
    <property type="molecule type" value="Genomic_DNA"/>
</dbReference>
<evidence type="ECO:0000256" key="1">
    <source>
        <dbReference type="ARBA" id="ARBA00023015"/>
    </source>
</evidence>
<reference evidence="4 5" key="1">
    <citation type="journal article" date="2014" name="PLoS Genet.">
        <title>Phylogenetically driven sequencing of extremely halophilic archaea reveals strategies for static and dynamic osmo-response.</title>
        <authorList>
            <person name="Becker E.A."/>
            <person name="Seitzer P.M."/>
            <person name="Tritt A."/>
            <person name="Larsen D."/>
            <person name="Krusor M."/>
            <person name="Yao A.I."/>
            <person name="Wu D."/>
            <person name="Madern D."/>
            <person name="Eisen J.A."/>
            <person name="Darling A.E."/>
            <person name="Facciotti M.T."/>
        </authorList>
    </citation>
    <scope>NUCLEOTIDE SEQUENCE [LARGE SCALE GENOMIC DNA]</scope>
    <source>
        <strain evidence="4 5">DSM 12281</strain>
    </source>
</reference>
<evidence type="ECO:0000259" key="3">
    <source>
        <dbReference type="Pfam" id="PF04967"/>
    </source>
</evidence>
<organism evidence="4 5">
    <name type="scientific">Natrialba taiwanensis DSM 12281</name>
    <dbReference type="NCBI Taxonomy" id="1230458"/>
    <lineage>
        <taxon>Archaea</taxon>
        <taxon>Methanobacteriati</taxon>
        <taxon>Methanobacteriota</taxon>
        <taxon>Stenosarchaea group</taxon>
        <taxon>Halobacteria</taxon>
        <taxon>Halobacteriales</taxon>
        <taxon>Natrialbaceae</taxon>
        <taxon>Natrialba</taxon>
    </lineage>
</organism>
<dbReference type="STRING" id="1230458.C484_18517"/>
<gene>
    <name evidence="4" type="ORF">C484_18517</name>
</gene>
<protein>
    <submittedName>
        <fullName evidence="4">Bacterio-opsin activator HTH domain protein</fullName>
    </submittedName>
</protein>
<feature type="domain" description="HTH bat-type" evidence="3">
    <location>
        <begin position="159"/>
        <end position="210"/>
    </location>
</feature>
<evidence type="ECO:0000256" key="2">
    <source>
        <dbReference type="ARBA" id="ARBA00023163"/>
    </source>
</evidence>
<dbReference type="PANTHER" id="PTHR34236">
    <property type="entry name" value="DIMETHYL SULFOXIDE REDUCTASE TRANSCRIPTIONAL ACTIVATOR"/>
    <property type="match status" value="1"/>
</dbReference>
<keyword evidence="1" id="KW-0805">Transcription regulation</keyword>
<name>L9ZM40_9EURY</name>
<dbReference type="AlphaFoldDB" id="L9ZM40"/>
<dbReference type="OrthoDB" id="156233at2157"/>
<dbReference type="InterPro" id="IPR007050">
    <property type="entry name" value="HTH_bacterioopsin"/>
</dbReference>
<dbReference type="Pfam" id="PF04967">
    <property type="entry name" value="HTH_10"/>
    <property type="match status" value="1"/>
</dbReference>
<dbReference type="PANTHER" id="PTHR34236:SF1">
    <property type="entry name" value="DIMETHYL SULFOXIDE REDUCTASE TRANSCRIPTIONAL ACTIVATOR"/>
    <property type="match status" value="1"/>
</dbReference>
<dbReference type="SUPFAM" id="SSF88659">
    <property type="entry name" value="Sigma3 and sigma4 domains of RNA polymerase sigma factors"/>
    <property type="match status" value="1"/>
</dbReference>
<proteinExistence type="predicted"/>
<comment type="caution">
    <text evidence="4">The sequence shown here is derived from an EMBL/GenBank/DDBJ whole genome shotgun (WGS) entry which is preliminary data.</text>
</comment>
<dbReference type="Proteomes" id="UP000011648">
    <property type="component" value="Unassembled WGS sequence"/>
</dbReference>
<evidence type="ECO:0000313" key="4">
    <source>
        <dbReference type="EMBL" id="ELY86238.1"/>
    </source>
</evidence>
<evidence type="ECO:0000313" key="5">
    <source>
        <dbReference type="Proteomes" id="UP000011648"/>
    </source>
</evidence>
<dbReference type="InterPro" id="IPR013324">
    <property type="entry name" value="RNA_pol_sigma_r3/r4-like"/>
</dbReference>
<keyword evidence="2" id="KW-0804">Transcription</keyword>
<accession>L9ZM40</accession>